<evidence type="ECO:0000313" key="2">
    <source>
        <dbReference type="Proteomes" id="UP000507470"/>
    </source>
</evidence>
<gene>
    <name evidence="1" type="ORF">MCOR_38101</name>
</gene>
<dbReference type="AlphaFoldDB" id="A0A6J8DAE2"/>
<protein>
    <submittedName>
        <fullName evidence="1">Uncharacterized protein</fullName>
    </submittedName>
</protein>
<proteinExistence type="predicted"/>
<sequence>MNEFSDRMPLFFELNFSTICQKRTNTTTRNYIKWETNKNDEYAQILQPHREKLLSVVNNITSDVDIHNAVREITRIIYDSAFKVFGQSVSIHKSIDRQNRPNNEWFDENCKNARKRFHVTTKFFIRHQTDANRSEYVIARNSYNKVKRKAQYNYKRKKGLELCSIAKTNQKKFWSTLKSKCVVDNEEMFNYFENVWSNDEDGEFYFFFRFERNENVRNNTFSVRQVPVIDGNQMGQISITFFKDLLIDGLDQLSMEK</sequence>
<evidence type="ECO:0000313" key="1">
    <source>
        <dbReference type="EMBL" id="CAC5404292.1"/>
    </source>
</evidence>
<organism evidence="1 2">
    <name type="scientific">Mytilus coruscus</name>
    <name type="common">Sea mussel</name>
    <dbReference type="NCBI Taxonomy" id="42192"/>
    <lineage>
        <taxon>Eukaryota</taxon>
        <taxon>Metazoa</taxon>
        <taxon>Spiralia</taxon>
        <taxon>Lophotrochozoa</taxon>
        <taxon>Mollusca</taxon>
        <taxon>Bivalvia</taxon>
        <taxon>Autobranchia</taxon>
        <taxon>Pteriomorphia</taxon>
        <taxon>Mytilida</taxon>
        <taxon>Mytiloidea</taxon>
        <taxon>Mytilidae</taxon>
        <taxon>Mytilinae</taxon>
        <taxon>Mytilus</taxon>
    </lineage>
</organism>
<name>A0A6J8DAE2_MYTCO</name>
<dbReference type="EMBL" id="CACVKT020006931">
    <property type="protein sequence ID" value="CAC5404292.1"/>
    <property type="molecule type" value="Genomic_DNA"/>
</dbReference>
<dbReference type="OrthoDB" id="6158878at2759"/>
<reference evidence="1 2" key="1">
    <citation type="submission" date="2020-06" db="EMBL/GenBank/DDBJ databases">
        <authorList>
            <person name="Li R."/>
            <person name="Bekaert M."/>
        </authorList>
    </citation>
    <scope>NUCLEOTIDE SEQUENCE [LARGE SCALE GENOMIC DNA]</scope>
    <source>
        <strain evidence="2">wild</strain>
    </source>
</reference>
<keyword evidence="2" id="KW-1185">Reference proteome</keyword>
<accession>A0A6J8DAE2</accession>
<dbReference type="Proteomes" id="UP000507470">
    <property type="component" value="Unassembled WGS sequence"/>
</dbReference>